<dbReference type="InterPro" id="IPR041662">
    <property type="entry name" value="SusD-like_2"/>
</dbReference>
<dbReference type="SUPFAM" id="SSF48452">
    <property type="entry name" value="TPR-like"/>
    <property type="match status" value="1"/>
</dbReference>
<protein>
    <recommendedName>
        <fullName evidence="4">SusD/RagB family nutrient-binding outer membrane lipoprotein</fullName>
    </recommendedName>
</protein>
<dbReference type="Proteomes" id="UP000244677">
    <property type="component" value="Chromosome"/>
</dbReference>
<dbReference type="KEGG" id="fki:FK004_17720"/>
<evidence type="ECO:0000313" key="2">
    <source>
        <dbReference type="EMBL" id="AWG26939.1"/>
    </source>
</evidence>
<keyword evidence="1" id="KW-0732">Signal</keyword>
<accession>A0A2S1LT77</accession>
<gene>
    <name evidence="2" type="ORF">FK004_17720</name>
</gene>
<evidence type="ECO:0000256" key="1">
    <source>
        <dbReference type="SAM" id="SignalP"/>
    </source>
</evidence>
<organism evidence="2 3">
    <name type="scientific">Flavobacterium kingsejongi</name>
    <dbReference type="NCBI Taxonomy" id="1678728"/>
    <lineage>
        <taxon>Bacteria</taxon>
        <taxon>Pseudomonadati</taxon>
        <taxon>Bacteroidota</taxon>
        <taxon>Flavobacteriia</taxon>
        <taxon>Flavobacteriales</taxon>
        <taxon>Flavobacteriaceae</taxon>
        <taxon>Flavobacterium</taxon>
    </lineage>
</organism>
<evidence type="ECO:0000313" key="3">
    <source>
        <dbReference type="Proteomes" id="UP000244677"/>
    </source>
</evidence>
<dbReference type="OrthoDB" id="725917at2"/>
<dbReference type="Gene3D" id="1.25.40.390">
    <property type="match status" value="1"/>
</dbReference>
<dbReference type="InterPro" id="IPR011990">
    <property type="entry name" value="TPR-like_helical_dom_sf"/>
</dbReference>
<name>A0A2S1LT77_9FLAO</name>
<proteinExistence type="predicted"/>
<dbReference type="RefSeq" id="WP_108738436.1">
    <property type="nucleotide sequence ID" value="NZ_CP020919.1"/>
</dbReference>
<reference evidence="2 3" key="1">
    <citation type="submission" date="2017-04" db="EMBL/GenBank/DDBJ databases">
        <title>Complete genome sequence of Flavobacterium kingsejong AJ004.</title>
        <authorList>
            <person name="Lee P.C."/>
        </authorList>
    </citation>
    <scope>NUCLEOTIDE SEQUENCE [LARGE SCALE GENOMIC DNA]</scope>
    <source>
        <strain evidence="2 3">AJ004</strain>
    </source>
</reference>
<feature type="signal peptide" evidence="1">
    <location>
        <begin position="1"/>
        <end position="20"/>
    </location>
</feature>
<evidence type="ECO:0008006" key="4">
    <source>
        <dbReference type="Google" id="ProtNLM"/>
    </source>
</evidence>
<dbReference type="AlphaFoldDB" id="A0A2S1LT77"/>
<dbReference type="EMBL" id="CP020919">
    <property type="protein sequence ID" value="AWG26939.1"/>
    <property type="molecule type" value="Genomic_DNA"/>
</dbReference>
<keyword evidence="3" id="KW-1185">Reference proteome</keyword>
<sequence>MKKRFLILFSGLLFCTISCSDDLSGLNDNDKGFEKALPEGLMTNAQKEYGVWLMNTNSNRNLFRLFAQHWTGISYPDESNYNLTTRNVAGRTWSMLYKDILKDLDEAHKLIQAQASGGDTAEDVIRRKNKLAILEIQSVVAWQSLIDVFGNVPYSQALDINNISPEYDDAATIYTDLIQRLNTAILDLDPDYGSFTEPYGNGSADLIFRGDAGKWLTYGNSIKLRMGMLLADSDPALSKILVEEAYASGVISNPLDNATITYSGSFPNTHPLWADLVQSNRRDFAPADTYVNALNGLNDPRRDVFFVDKLDGAYVGALYGALTSYANTSHIGRAFFKPDLEGVLFDYSEASFLLAEATERGYNVGGNAETLYNQAITANMNYWGIPDSDISAYLAQPEVAYTTAAGSYKQKIGVQSWIALYNRGFEAWTVFRRLDAPALVAPPTAQVITTVPVRFTYPLSEQTQNGANWSAAAAAIGGDKMDTKLFWDVN</sequence>
<feature type="chain" id="PRO_5015422125" description="SusD/RagB family nutrient-binding outer membrane lipoprotein" evidence="1">
    <location>
        <begin position="21"/>
        <end position="490"/>
    </location>
</feature>
<dbReference type="Pfam" id="PF12771">
    <property type="entry name" value="SusD-like_2"/>
    <property type="match status" value="1"/>
</dbReference>